<dbReference type="AlphaFoldDB" id="A0A1H7GXB6"/>
<name>A0A1H7GXB6_9FIRM</name>
<evidence type="ECO:0000313" key="2">
    <source>
        <dbReference type="EMBL" id="SEK42786.1"/>
    </source>
</evidence>
<dbReference type="Gene3D" id="3.90.550.10">
    <property type="entry name" value="Spore Coat Polysaccharide Biosynthesis Protein SpsA, Chain A"/>
    <property type="match status" value="1"/>
</dbReference>
<feature type="domain" description="Glycosyltransferase 2-like" evidence="1">
    <location>
        <begin position="16"/>
        <end position="132"/>
    </location>
</feature>
<dbReference type="RefSeq" id="WP_074789555.1">
    <property type="nucleotide sequence ID" value="NZ_FNZX01000005.1"/>
</dbReference>
<sequence length="621" mass="71807">MNNKPKTKLLTISLLCCGRPETTERCLQSLMPIREAIDSEIQVVDTGCSPETRAVIEKYADEVFEFEWCNDFAKARNFQLDQANGKMFLYIDDDEWFLDCKYIIEFFQQPDCTTYNIGGYFQHNYLDFDGKEYQDIEVCRMCSVTPETHFVGKIHEYIEPSYGRAMFMDAKAAHFGYVYATEEENIKHSMRNVPLLREMMEEDPDNLRWPYQLAQELKAIKHFDEMYDVCKAAAEKSLIRNDSDDMRYRGSFICGMAIALHQTDKNKELEELYETQAKSPTIMELPLACLAFYVSTAYFNEQKNDECLVACNYYLKICDKLANNKAEMFIQGGLFSADTFDTTKVNMVYCFIMTIGMENDDFGPLVHYYRRIAWDSPIVRLNRGFIVMLLKKCSELGYKKELRDVLNKFFTSSGFRDMIEFHIDKLAMDLSEQELENIAAAFKTTDGEKEIRLYIDIRLLEKQFAGIEYWDSYDELIGALANYGNMTLTWQQMHDGWLLDEDDDKPLNHSTKLGQGLQQFIGEADVDVTASLKILKNLFGFRPAMTGALGELSRLYTMRIKIRDAKRNDPDKFNEMYKLEETILAQIAELDAAGRSDEAVATYKQLVGILQNTFGVDTLHG</sequence>
<evidence type="ECO:0000259" key="1">
    <source>
        <dbReference type="Pfam" id="PF00535"/>
    </source>
</evidence>
<dbReference type="Pfam" id="PF00535">
    <property type="entry name" value="Glycos_transf_2"/>
    <property type="match status" value="1"/>
</dbReference>
<dbReference type="GO" id="GO:0016740">
    <property type="term" value="F:transferase activity"/>
    <property type="evidence" value="ECO:0007669"/>
    <property type="project" value="UniProtKB-KW"/>
</dbReference>
<dbReference type="InterPro" id="IPR029044">
    <property type="entry name" value="Nucleotide-diphossugar_trans"/>
</dbReference>
<dbReference type="Proteomes" id="UP000182321">
    <property type="component" value="Unassembled WGS sequence"/>
</dbReference>
<dbReference type="InterPro" id="IPR001173">
    <property type="entry name" value="Glyco_trans_2-like"/>
</dbReference>
<keyword evidence="3" id="KW-1185">Reference proteome</keyword>
<reference evidence="3" key="1">
    <citation type="submission" date="2016-10" db="EMBL/GenBank/DDBJ databases">
        <authorList>
            <person name="Varghese N."/>
            <person name="Submissions S."/>
        </authorList>
    </citation>
    <scope>NUCLEOTIDE SEQUENCE [LARGE SCALE GENOMIC DNA]</scope>
    <source>
        <strain evidence="3">ACV-9</strain>
    </source>
</reference>
<dbReference type="PANTHER" id="PTHR43630">
    <property type="entry name" value="POLY-BETA-1,6-N-ACETYL-D-GLUCOSAMINE SYNTHASE"/>
    <property type="match status" value="1"/>
</dbReference>
<dbReference type="PANTHER" id="PTHR43630:SF2">
    <property type="entry name" value="GLYCOSYLTRANSFERASE"/>
    <property type="match status" value="1"/>
</dbReference>
<protein>
    <submittedName>
        <fullName evidence="2">Glycosyl transferase family 2</fullName>
    </submittedName>
</protein>
<keyword evidence="2" id="KW-0808">Transferase</keyword>
<evidence type="ECO:0000313" key="3">
    <source>
        <dbReference type="Proteomes" id="UP000182321"/>
    </source>
</evidence>
<dbReference type="EMBL" id="FNZX01000005">
    <property type="protein sequence ID" value="SEK42786.1"/>
    <property type="molecule type" value="Genomic_DNA"/>
</dbReference>
<proteinExistence type="predicted"/>
<organism evidence="2 3">
    <name type="scientific">Pseudobutyrivibrio ruminis</name>
    <dbReference type="NCBI Taxonomy" id="46206"/>
    <lineage>
        <taxon>Bacteria</taxon>
        <taxon>Bacillati</taxon>
        <taxon>Bacillota</taxon>
        <taxon>Clostridia</taxon>
        <taxon>Lachnospirales</taxon>
        <taxon>Lachnospiraceae</taxon>
        <taxon>Pseudobutyrivibrio</taxon>
    </lineage>
</organism>
<accession>A0A1H7GXB6</accession>
<gene>
    <name evidence="2" type="ORF">SAMN02910377_00839</name>
</gene>
<dbReference type="SUPFAM" id="SSF53448">
    <property type="entry name" value="Nucleotide-diphospho-sugar transferases"/>
    <property type="match status" value="1"/>
</dbReference>